<proteinExistence type="predicted"/>
<dbReference type="InterPro" id="IPR038610">
    <property type="entry name" value="FliK-like_C_sf"/>
</dbReference>
<feature type="region of interest" description="Disordered" evidence="1">
    <location>
        <begin position="566"/>
        <end position="594"/>
    </location>
</feature>
<gene>
    <name evidence="3" type="primary">fliK</name>
    <name evidence="3" type="ordered locus">HRM2_37230</name>
</gene>
<dbReference type="Gene3D" id="3.30.750.140">
    <property type="match status" value="1"/>
</dbReference>
<name>C0QAJ8_DESAH</name>
<evidence type="ECO:0000313" key="4">
    <source>
        <dbReference type="Proteomes" id="UP000000442"/>
    </source>
</evidence>
<dbReference type="InterPro" id="IPR021136">
    <property type="entry name" value="Flagellar_hook_control-like_C"/>
</dbReference>
<dbReference type="CDD" id="cd17470">
    <property type="entry name" value="T3SS_Flik_C"/>
    <property type="match status" value="1"/>
</dbReference>
<evidence type="ECO:0000313" key="3">
    <source>
        <dbReference type="EMBL" id="ACN16781.1"/>
    </source>
</evidence>
<dbReference type="KEGG" id="dat:HRM2_37230"/>
<dbReference type="OrthoDB" id="5411125at2"/>
<keyword evidence="4" id="KW-1185">Reference proteome</keyword>
<organism evidence="3 4">
    <name type="scientific">Desulforapulum autotrophicum (strain ATCC 43914 / DSM 3382 / VKM B-1955 / HRM2)</name>
    <name type="common">Desulfobacterium autotrophicum</name>
    <dbReference type="NCBI Taxonomy" id="177437"/>
    <lineage>
        <taxon>Bacteria</taxon>
        <taxon>Pseudomonadati</taxon>
        <taxon>Thermodesulfobacteriota</taxon>
        <taxon>Desulfobacteria</taxon>
        <taxon>Desulfobacterales</taxon>
        <taxon>Desulfobacteraceae</taxon>
        <taxon>Desulforapulum</taxon>
    </lineage>
</organism>
<feature type="domain" description="Flagellar hook-length control protein-like C-terminal" evidence="2">
    <location>
        <begin position="485"/>
        <end position="566"/>
    </location>
</feature>
<sequence>MVIYSFIYGGTVFAFNFSETTIDECGENMILNFVNTSTFSGDTIPLAMGIDAGTGVEGLGTGASFADRLMAVLSPETARAGKVSGKDIEDTIDEKNGKNMVLPISGLPFLSSILAAMQVPEQVSTRLINDAKQDGVGIDLDQLIKGLQTLQKESFLSGVGFGVDSQSGVEQMFKSLGLEIDESDPTALTLGDFVAALEKLRTSSEMVATAETDAQQETGPEGDALTSILTSLQIPGQDANSLTLDDFVAALEKLGISPGSTSQADADEEAGMKINLDLSAREVQGNKINPGNTDVLLVRNLVAALEKMGDSSESDPSGLSSAGFTGKSDVESILGSLINSLSRNNGQSMEMEGRFNQAESSSGEVSSNSPMDLFGVKVDPKSQTPTLPEIQAGFGPEFSRSMENLAAVVKEMKSSIDDTRMMEQGVMDRNMVKEPGRNVTAIDSSGGAGGEFRQMGMDSRGQSVADAGTPRSFLPAHVTSQVGKSLARAVSQGETELKLQLKPPELGRIIMTIDNIGTSLKVSVVTESHVAKEILAAHVNELKATLANSGISIGSFDVEMGSDFSQSMADARHQSKGSGSRRGRNRGAGIEEIGSDPKIDVRGFAGDAHSLHFVA</sequence>
<reference evidence="3 4" key="1">
    <citation type="journal article" date="2009" name="Environ. Microbiol.">
        <title>Genome sequence of Desulfobacterium autotrophicum HRM2, a marine sulfate reducer oxidizing organic carbon completely to carbon dioxide.</title>
        <authorList>
            <person name="Strittmatter A.W."/>
            <person name="Liesegang H."/>
            <person name="Rabus R."/>
            <person name="Decker I."/>
            <person name="Amann J."/>
            <person name="Andres S."/>
            <person name="Henne A."/>
            <person name="Fricke W.F."/>
            <person name="Martinez-Arias R."/>
            <person name="Bartels D."/>
            <person name="Goesmann A."/>
            <person name="Krause L."/>
            <person name="Puehler A."/>
            <person name="Klenk H.P."/>
            <person name="Richter M."/>
            <person name="Schuler M."/>
            <person name="Gloeckner F.O."/>
            <person name="Meyerdierks A."/>
            <person name="Gottschalk G."/>
            <person name="Amann R."/>
        </authorList>
    </citation>
    <scope>NUCLEOTIDE SEQUENCE [LARGE SCALE GENOMIC DNA]</scope>
    <source>
        <strain evidence="4">ATCC 43914 / DSM 3382 / HRM2</strain>
    </source>
</reference>
<dbReference type="HOGENOM" id="CLU_415463_0_0_7"/>
<accession>C0QAJ8</accession>
<dbReference type="Pfam" id="PF02120">
    <property type="entry name" value="Flg_hook"/>
    <property type="match status" value="1"/>
</dbReference>
<dbReference type="STRING" id="177437.HRM2_37230"/>
<dbReference type="eggNOG" id="COG3144">
    <property type="taxonomic scope" value="Bacteria"/>
</dbReference>
<dbReference type="Proteomes" id="UP000000442">
    <property type="component" value="Chromosome"/>
</dbReference>
<protein>
    <submittedName>
        <fullName evidence="3">FliK</fullName>
    </submittedName>
</protein>
<dbReference type="EMBL" id="CP001087">
    <property type="protein sequence ID" value="ACN16781.1"/>
    <property type="molecule type" value="Genomic_DNA"/>
</dbReference>
<evidence type="ECO:0000256" key="1">
    <source>
        <dbReference type="SAM" id="MobiDB-lite"/>
    </source>
</evidence>
<dbReference type="AlphaFoldDB" id="C0QAJ8"/>
<evidence type="ECO:0000259" key="2">
    <source>
        <dbReference type="Pfam" id="PF02120"/>
    </source>
</evidence>